<dbReference type="Pfam" id="PF00910">
    <property type="entry name" value="RNA_helicase"/>
    <property type="match status" value="1"/>
</dbReference>
<evidence type="ECO:0000259" key="17">
    <source>
        <dbReference type="PROSITE" id="PS52020"/>
    </source>
</evidence>
<dbReference type="SUPFAM" id="SSF52540">
    <property type="entry name" value="P-loop containing nucleoside triphosphate hydrolases"/>
    <property type="match status" value="1"/>
</dbReference>
<sequence length="343" mass="39306">MIDDEEEGIDDPDDPDCDDITDSPGDTDDKSTDGKHKDSQSRDWMLTIRAEGHTEDDVKALFEKIGVGAVFQREIGGKTEYEHFQCFLQVKTPMRFSTLKNHLTDAGFGDAHIEPRRKTVEDCVNYCTKEETRAGEPIYVGKINMKDKQGQRSDLIGFREQILGGMSVQEVLLGDTEAKAAHCTRWLGELEAAYVRKEHGGKLRDLDVHYLYGAPGVGKTRYVYDKYPIEDIYRVTNYKHPFDEYNRHKVLVLDEYDSQLPWEQLLCYLDRYPVTLPARYHNHQACFTTVWIISNLPLSAQYPDIVGERRFALIRRLTDCSYMTPEGELIKEPLPGRQEGGSP</sequence>
<keyword evidence="8" id="KW-0547">Nucleotide-binding</keyword>
<evidence type="ECO:0000256" key="11">
    <source>
        <dbReference type="ARBA" id="ARBA00023124"/>
    </source>
</evidence>
<feature type="region of interest" description="Disordered" evidence="16">
    <location>
        <begin position="1"/>
        <end position="40"/>
    </location>
</feature>
<evidence type="ECO:0000256" key="4">
    <source>
        <dbReference type="ARBA" id="ARBA00022695"/>
    </source>
</evidence>
<accession>A0A7V8HP53</accession>
<dbReference type="GO" id="GO:0016787">
    <property type="term" value="F:hydrolase activity"/>
    <property type="evidence" value="ECO:0007669"/>
    <property type="project" value="UniProtKB-KW"/>
</dbReference>
<keyword evidence="7" id="KW-0479">Metal-binding</keyword>
<keyword evidence="4" id="KW-0548">Nucleotidyltransferase</keyword>
<dbReference type="PROSITE" id="PS52020">
    <property type="entry name" value="CRESS_DNA_REP"/>
    <property type="match status" value="1"/>
</dbReference>
<feature type="compositionally biased region" description="Basic and acidic residues" evidence="16">
    <location>
        <begin position="27"/>
        <end position="40"/>
    </location>
</feature>
<feature type="domain" description="CRESS-DNA virus Rep endonuclease" evidence="17">
    <location>
        <begin position="38"/>
        <end position="143"/>
    </location>
</feature>
<evidence type="ECO:0000256" key="9">
    <source>
        <dbReference type="ARBA" id="ARBA00022759"/>
    </source>
</evidence>
<evidence type="ECO:0000256" key="13">
    <source>
        <dbReference type="ARBA" id="ARBA00023268"/>
    </source>
</evidence>
<comment type="similarity">
    <text evidence="2">Belongs to the nanoviruses/circoviruses replication-associated protein family.</text>
</comment>
<keyword evidence="13" id="KW-0511">Multifunctional enzyme</keyword>
<keyword evidence="11" id="KW-0190">Covalent protein-DNA linkage</keyword>
<feature type="compositionally biased region" description="Acidic residues" evidence="16">
    <location>
        <begin position="1"/>
        <end position="21"/>
    </location>
</feature>
<dbReference type="GO" id="GO:0000166">
    <property type="term" value="F:nucleotide binding"/>
    <property type="evidence" value="ECO:0007669"/>
    <property type="project" value="UniProtKB-KW"/>
</dbReference>
<protein>
    <recommendedName>
        <fullName evidence="14">ATP-dependent helicase Rep</fullName>
    </recommendedName>
    <alternativeName>
        <fullName evidence="15">RepP</fullName>
    </alternativeName>
</protein>
<dbReference type="GO" id="GO:0004519">
    <property type="term" value="F:endonuclease activity"/>
    <property type="evidence" value="ECO:0007669"/>
    <property type="project" value="UniProtKB-KW"/>
</dbReference>
<dbReference type="Proteomes" id="UP000029109">
    <property type="component" value="Unassembled WGS sequence"/>
</dbReference>
<keyword evidence="5" id="KW-0235">DNA replication</keyword>
<dbReference type="InterPro" id="IPR000605">
    <property type="entry name" value="Helicase_SF3_ssDNA/RNA_vir"/>
</dbReference>
<evidence type="ECO:0000256" key="8">
    <source>
        <dbReference type="ARBA" id="ARBA00022741"/>
    </source>
</evidence>
<evidence type="ECO:0000256" key="12">
    <source>
        <dbReference type="ARBA" id="ARBA00023125"/>
    </source>
</evidence>
<evidence type="ECO:0000256" key="15">
    <source>
        <dbReference type="ARBA" id="ARBA00032243"/>
    </source>
</evidence>
<reference evidence="18 19" key="1">
    <citation type="submission" date="2014-03" db="EMBL/GenBank/DDBJ databases">
        <title>Genomics of Bifidobacteria.</title>
        <authorList>
            <person name="Ventura M."/>
            <person name="Milani C."/>
            <person name="Lugli G.A."/>
        </authorList>
    </citation>
    <scope>NUCLEOTIDE SEQUENCE [LARGE SCALE GENOMIC DNA]</scope>
    <source>
        <strain evidence="18 19">LMG 21816</strain>
    </source>
</reference>
<evidence type="ECO:0000313" key="18">
    <source>
        <dbReference type="EMBL" id="KFI80827.1"/>
    </source>
</evidence>
<dbReference type="EMBL" id="JGZJ01000010">
    <property type="protein sequence ID" value="KFI80827.1"/>
    <property type="molecule type" value="Genomic_DNA"/>
</dbReference>
<dbReference type="InterPro" id="IPR049912">
    <property type="entry name" value="CRESS_DNA_REP"/>
</dbReference>
<keyword evidence="6" id="KW-0540">Nuclease</keyword>
<keyword evidence="12" id="KW-0238">DNA-binding</keyword>
<keyword evidence="9" id="KW-0255">Endonuclease</keyword>
<evidence type="ECO:0000256" key="2">
    <source>
        <dbReference type="ARBA" id="ARBA00008545"/>
    </source>
</evidence>
<dbReference type="AlphaFoldDB" id="A0A7V8HP53"/>
<dbReference type="GO" id="GO:0046872">
    <property type="term" value="F:metal ion binding"/>
    <property type="evidence" value="ECO:0007669"/>
    <property type="project" value="UniProtKB-KW"/>
</dbReference>
<organism evidence="18 19">
    <name type="scientific">Bifidobacterium pullorum</name>
    <dbReference type="NCBI Taxonomy" id="78448"/>
    <lineage>
        <taxon>Bacteria</taxon>
        <taxon>Bacillati</taxon>
        <taxon>Actinomycetota</taxon>
        <taxon>Actinomycetes</taxon>
        <taxon>Bifidobacteriales</taxon>
        <taxon>Bifidobacteriaceae</taxon>
        <taxon>Bifidobacterium</taxon>
    </lineage>
</organism>
<keyword evidence="10 18" id="KW-0378">Hydrolase</keyword>
<dbReference type="Gene3D" id="3.40.1310.20">
    <property type="match status" value="1"/>
</dbReference>
<dbReference type="GO" id="GO:0006260">
    <property type="term" value="P:DNA replication"/>
    <property type="evidence" value="ECO:0007669"/>
    <property type="project" value="UniProtKB-KW"/>
</dbReference>
<dbReference type="GO" id="GO:0003724">
    <property type="term" value="F:RNA helicase activity"/>
    <property type="evidence" value="ECO:0007669"/>
    <property type="project" value="InterPro"/>
</dbReference>
<evidence type="ECO:0000256" key="3">
    <source>
        <dbReference type="ARBA" id="ARBA00022679"/>
    </source>
</evidence>
<evidence type="ECO:0000256" key="6">
    <source>
        <dbReference type="ARBA" id="ARBA00022722"/>
    </source>
</evidence>
<dbReference type="GO" id="GO:0003723">
    <property type="term" value="F:RNA binding"/>
    <property type="evidence" value="ECO:0007669"/>
    <property type="project" value="InterPro"/>
</dbReference>
<evidence type="ECO:0000256" key="7">
    <source>
        <dbReference type="ARBA" id="ARBA00022723"/>
    </source>
</evidence>
<dbReference type="InterPro" id="IPR027417">
    <property type="entry name" value="P-loop_NTPase"/>
</dbReference>
<keyword evidence="3" id="KW-0808">Transferase</keyword>
<evidence type="ECO:0000256" key="5">
    <source>
        <dbReference type="ARBA" id="ARBA00022705"/>
    </source>
</evidence>
<comment type="cofactor">
    <cofactor evidence="1">
        <name>Mn(2+)</name>
        <dbReference type="ChEBI" id="CHEBI:29035"/>
    </cofactor>
</comment>
<evidence type="ECO:0000256" key="16">
    <source>
        <dbReference type="SAM" id="MobiDB-lite"/>
    </source>
</evidence>
<evidence type="ECO:0000313" key="19">
    <source>
        <dbReference type="Proteomes" id="UP000029109"/>
    </source>
</evidence>
<dbReference type="GO" id="GO:0003677">
    <property type="term" value="F:DNA binding"/>
    <property type="evidence" value="ECO:0007669"/>
    <property type="project" value="UniProtKB-KW"/>
</dbReference>
<comment type="caution">
    <text evidence="18">The sequence shown here is derived from an EMBL/GenBank/DDBJ whole genome shotgun (WGS) entry which is preliminary data.</text>
</comment>
<dbReference type="GO" id="GO:0016779">
    <property type="term" value="F:nucleotidyltransferase activity"/>
    <property type="evidence" value="ECO:0007669"/>
    <property type="project" value="UniProtKB-KW"/>
</dbReference>
<evidence type="ECO:0000256" key="1">
    <source>
        <dbReference type="ARBA" id="ARBA00001936"/>
    </source>
</evidence>
<evidence type="ECO:0000256" key="10">
    <source>
        <dbReference type="ARBA" id="ARBA00022801"/>
    </source>
</evidence>
<evidence type="ECO:0000256" key="14">
    <source>
        <dbReference type="ARBA" id="ARBA00030754"/>
    </source>
</evidence>
<gene>
    <name evidence="18" type="ORF">BPULL_0353</name>
</gene>
<name>A0A7V8HP53_9BIFI</name>
<proteinExistence type="inferred from homology"/>